<proteinExistence type="predicted"/>
<evidence type="ECO:0000313" key="1">
    <source>
        <dbReference type="EMBL" id="TGO83828.1"/>
    </source>
</evidence>
<gene>
    <name evidence="1" type="ORF">BPOR_0587g00040</name>
</gene>
<protein>
    <submittedName>
        <fullName evidence="1">Uncharacterized protein</fullName>
    </submittedName>
</protein>
<keyword evidence="2" id="KW-1185">Reference proteome</keyword>
<organism evidence="1 2">
    <name type="scientific">Botrytis porri</name>
    <dbReference type="NCBI Taxonomy" id="87229"/>
    <lineage>
        <taxon>Eukaryota</taxon>
        <taxon>Fungi</taxon>
        <taxon>Dikarya</taxon>
        <taxon>Ascomycota</taxon>
        <taxon>Pezizomycotina</taxon>
        <taxon>Leotiomycetes</taxon>
        <taxon>Helotiales</taxon>
        <taxon>Sclerotiniaceae</taxon>
        <taxon>Botrytis</taxon>
    </lineage>
</organism>
<comment type="caution">
    <text evidence="1">The sequence shown here is derived from an EMBL/GenBank/DDBJ whole genome shotgun (WGS) entry which is preliminary data.</text>
</comment>
<dbReference type="AlphaFoldDB" id="A0A4Z1KEG6"/>
<name>A0A4Z1KEG6_9HELO</name>
<reference evidence="1 2" key="1">
    <citation type="submission" date="2017-12" db="EMBL/GenBank/DDBJ databases">
        <title>Comparative genomics of Botrytis spp.</title>
        <authorList>
            <person name="Valero-Jimenez C.A."/>
            <person name="Tapia P."/>
            <person name="Veloso J."/>
            <person name="Silva-Moreno E."/>
            <person name="Staats M."/>
            <person name="Valdes J.H."/>
            <person name="Van Kan J.A.L."/>
        </authorList>
    </citation>
    <scope>NUCLEOTIDE SEQUENCE [LARGE SCALE GENOMIC DNA]</scope>
    <source>
        <strain evidence="1 2">MUCL3349</strain>
    </source>
</reference>
<dbReference type="Proteomes" id="UP000297280">
    <property type="component" value="Unassembled WGS sequence"/>
</dbReference>
<sequence length="412" mass="47222">MPWLTGQVIQGRDYLHTILEDGRDAPIELRLLIDELSIIKRISAKFASSTPENPELIAALDFCNESIHKLRDVVDRFGFLTGVGKYKKWGPRLALALNSSKILKRLNRLREAKGHLEHLQNVFKHDETKLKIDNLRNSIKQLNLSNSQISEIVNYSPARVDDIAIMAKETRFLLQNMADKFVKQRERNLESNRLIEKRVVDAMEVILKFYLKKHFRETRDSQSSSSIQSLRQEACNEIPPSNVESWNTALEDPRIPNFERTSNYSTQIGQVLMKTISSTYMSLNEIETEHLEYNSTPMLNTHALSSIEEFPITITRTEILLLPESWEKERAAGNILDNGFTVSQSTGVKVTASPSLLYIAFKAVFVAQGVRHGKARRRKFRKPRRSTSLLRQYPDSEVNDVVELVTLWSAVN</sequence>
<accession>A0A4Z1KEG6</accession>
<dbReference type="EMBL" id="PQXO01000586">
    <property type="protein sequence ID" value="TGO83828.1"/>
    <property type="molecule type" value="Genomic_DNA"/>
</dbReference>
<evidence type="ECO:0000313" key="2">
    <source>
        <dbReference type="Proteomes" id="UP000297280"/>
    </source>
</evidence>